<comment type="caution">
    <text evidence="1">The sequence shown here is derived from an EMBL/GenBank/DDBJ whole genome shotgun (WGS) entry which is preliminary data.</text>
</comment>
<dbReference type="EMBL" id="MFJN01000007">
    <property type="protein sequence ID" value="OGG22223.1"/>
    <property type="molecule type" value="Genomic_DNA"/>
</dbReference>
<sequence length="255" mass="28399">MMTGHFQNMSVELALKSAPILPKELDLLSRPDWIPLTKDSFPAGSFGHAYFPPELEGRRRPSTILEFPLVKLFKHNKSAALAELSDVGIHTCADALNQPSAKLQSKLTTDNLTRFLHDLIVTPQGRLLAEVTGKPAIPVRFDREMEFVLAVNDAVDATLIQPENYKLSRHHAVGVLKRKSPVDQRFELWLLMVRLFGLIDGIAHTPTEVGRMNEFNVDGSTLKVKKDRAFGRLIHSKIDGQDPLAAARKILALQG</sequence>
<dbReference type="AlphaFoldDB" id="A0A1F6ACT7"/>
<evidence type="ECO:0000313" key="2">
    <source>
        <dbReference type="Proteomes" id="UP000177092"/>
    </source>
</evidence>
<dbReference type="Proteomes" id="UP000177092">
    <property type="component" value="Unassembled WGS sequence"/>
</dbReference>
<evidence type="ECO:0000313" key="1">
    <source>
        <dbReference type="EMBL" id="OGG22223.1"/>
    </source>
</evidence>
<accession>A0A1F6ACT7</accession>
<protein>
    <submittedName>
        <fullName evidence="1">Uncharacterized protein</fullName>
    </submittedName>
</protein>
<proteinExistence type="predicted"/>
<reference evidence="1 2" key="1">
    <citation type="journal article" date="2016" name="Nat. Commun.">
        <title>Thousands of microbial genomes shed light on interconnected biogeochemical processes in an aquifer system.</title>
        <authorList>
            <person name="Anantharaman K."/>
            <person name="Brown C.T."/>
            <person name="Hug L.A."/>
            <person name="Sharon I."/>
            <person name="Castelle C.J."/>
            <person name="Probst A.J."/>
            <person name="Thomas B.C."/>
            <person name="Singh A."/>
            <person name="Wilkins M.J."/>
            <person name="Karaoz U."/>
            <person name="Brodie E.L."/>
            <person name="Williams K.H."/>
            <person name="Hubbard S.S."/>
            <person name="Banfield J.F."/>
        </authorList>
    </citation>
    <scope>NUCLEOTIDE SEQUENCE [LARGE SCALE GENOMIC DNA]</scope>
</reference>
<name>A0A1F6ACT7_9BACT</name>
<organism evidence="1 2">
    <name type="scientific">Candidatus Gottesmanbacteria bacterium RIFCSPHIGHO2_02_FULL_40_13</name>
    <dbReference type="NCBI Taxonomy" id="1798384"/>
    <lineage>
        <taxon>Bacteria</taxon>
        <taxon>Candidatus Gottesmaniibacteriota</taxon>
    </lineage>
</organism>
<gene>
    <name evidence="1" type="ORF">A3D03_04710</name>
</gene>